<accession>A0A4P9VVG6</accession>
<proteinExistence type="predicted"/>
<feature type="compositionally biased region" description="Polar residues" evidence="1">
    <location>
        <begin position="203"/>
        <end position="214"/>
    </location>
</feature>
<evidence type="ECO:0000313" key="2">
    <source>
        <dbReference type="EMBL" id="RKO83641.1"/>
    </source>
</evidence>
<sequence>MRNVPSLPESPARRVRLSKAQVKELQKLRKAIHGIEELQEEQRSAVARRAAVVPGGRKESVTTGGEPQPRTPTATDPRATPLPPVAQPRLSKIEKHAHRKEQTAETKRANAEKRDAEAAAERRPARSPTTKDPVKSSVDREEETPKSRNRRPPPPPPVVKISEAELAAALNATNVPCESSRFIFCFETTEKEKETAVRVSDGPANQESSATAGPSCSGPEQAAVQAVTLGGSGSVSGTAEPATPAIGINIPASVVVAPTTPVPHMAPNVNDCSPVRRAGPASAMLDPQKTARNLILISQYRYIDLGAAYRRPVR</sequence>
<dbReference type="Proteomes" id="UP000269721">
    <property type="component" value="Unassembled WGS sequence"/>
</dbReference>
<feature type="region of interest" description="Disordered" evidence="1">
    <location>
        <begin position="39"/>
        <end position="159"/>
    </location>
</feature>
<reference evidence="3" key="1">
    <citation type="journal article" date="2018" name="Nat. Microbiol.">
        <title>Leveraging single-cell genomics to expand the fungal tree of life.</title>
        <authorList>
            <person name="Ahrendt S.R."/>
            <person name="Quandt C.A."/>
            <person name="Ciobanu D."/>
            <person name="Clum A."/>
            <person name="Salamov A."/>
            <person name="Andreopoulos B."/>
            <person name="Cheng J.F."/>
            <person name="Woyke T."/>
            <person name="Pelin A."/>
            <person name="Henrissat B."/>
            <person name="Reynolds N.K."/>
            <person name="Benny G.L."/>
            <person name="Smith M.E."/>
            <person name="James T.Y."/>
            <person name="Grigoriev I.V."/>
        </authorList>
    </citation>
    <scope>NUCLEOTIDE SEQUENCE [LARGE SCALE GENOMIC DNA]</scope>
</reference>
<keyword evidence="3" id="KW-1185">Reference proteome</keyword>
<feature type="compositionally biased region" description="Low complexity" evidence="1">
    <location>
        <begin position="67"/>
        <end position="79"/>
    </location>
</feature>
<organism evidence="2 3">
    <name type="scientific">Blyttiomyces helicus</name>
    <dbReference type="NCBI Taxonomy" id="388810"/>
    <lineage>
        <taxon>Eukaryota</taxon>
        <taxon>Fungi</taxon>
        <taxon>Fungi incertae sedis</taxon>
        <taxon>Chytridiomycota</taxon>
        <taxon>Chytridiomycota incertae sedis</taxon>
        <taxon>Chytridiomycetes</taxon>
        <taxon>Chytridiomycetes incertae sedis</taxon>
        <taxon>Blyttiomyces</taxon>
    </lineage>
</organism>
<evidence type="ECO:0000313" key="3">
    <source>
        <dbReference type="Proteomes" id="UP000269721"/>
    </source>
</evidence>
<feature type="compositionally biased region" description="Low complexity" evidence="1">
    <location>
        <begin position="44"/>
        <end position="53"/>
    </location>
</feature>
<feature type="compositionally biased region" description="Basic and acidic residues" evidence="1">
    <location>
        <begin position="100"/>
        <end position="124"/>
    </location>
</feature>
<dbReference type="AlphaFoldDB" id="A0A4P9VVG6"/>
<feature type="region of interest" description="Disordered" evidence="1">
    <location>
        <begin position="195"/>
        <end position="218"/>
    </location>
</feature>
<name>A0A4P9VVG6_9FUNG</name>
<dbReference type="EMBL" id="ML001001">
    <property type="protein sequence ID" value="RKO83641.1"/>
    <property type="molecule type" value="Genomic_DNA"/>
</dbReference>
<gene>
    <name evidence="2" type="ORF">BDK51DRAFT_42179</name>
</gene>
<protein>
    <submittedName>
        <fullName evidence="2">Uncharacterized protein</fullName>
    </submittedName>
</protein>
<feature type="compositionally biased region" description="Basic and acidic residues" evidence="1">
    <location>
        <begin position="132"/>
        <end position="146"/>
    </location>
</feature>
<evidence type="ECO:0000256" key="1">
    <source>
        <dbReference type="SAM" id="MobiDB-lite"/>
    </source>
</evidence>